<dbReference type="Pfam" id="PF00155">
    <property type="entry name" value="Aminotran_1_2"/>
    <property type="match status" value="1"/>
</dbReference>
<evidence type="ECO:0000256" key="5">
    <source>
        <dbReference type="ARBA" id="ARBA00022573"/>
    </source>
</evidence>
<dbReference type="GO" id="GO:0048472">
    <property type="term" value="F:threonine-phosphate decarboxylase activity"/>
    <property type="evidence" value="ECO:0007669"/>
    <property type="project" value="UniProtKB-EC"/>
</dbReference>
<keyword evidence="12" id="KW-1185">Reference proteome</keyword>
<evidence type="ECO:0000313" key="11">
    <source>
        <dbReference type="EMBL" id="WOT06787.1"/>
    </source>
</evidence>
<dbReference type="EC" id="4.1.1.81" evidence="4"/>
<dbReference type="CDD" id="cd00609">
    <property type="entry name" value="AAT_like"/>
    <property type="match status" value="1"/>
</dbReference>
<dbReference type="InterPro" id="IPR005860">
    <property type="entry name" value="CobD"/>
</dbReference>
<dbReference type="PANTHER" id="PTHR42885">
    <property type="entry name" value="HISTIDINOL-PHOSPHATE AMINOTRANSFERASE-RELATED"/>
    <property type="match status" value="1"/>
</dbReference>
<organism evidence="11 12">
    <name type="scientific">Shewanella youngdeokensis</name>
    <dbReference type="NCBI Taxonomy" id="2999068"/>
    <lineage>
        <taxon>Bacteria</taxon>
        <taxon>Pseudomonadati</taxon>
        <taxon>Pseudomonadota</taxon>
        <taxon>Gammaproteobacteria</taxon>
        <taxon>Alteromonadales</taxon>
        <taxon>Shewanellaceae</taxon>
        <taxon>Shewanella</taxon>
    </lineage>
</organism>
<protein>
    <recommendedName>
        <fullName evidence="4">threonine-phosphate decarboxylase</fullName>
        <ecNumber evidence="4">4.1.1.81</ecNumber>
    </recommendedName>
    <alternativeName>
        <fullName evidence="8">L-threonine-O-3-phosphate decarboxylase</fullName>
    </alternativeName>
</protein>
<comment type="pathway">
    <text evidence="3">Cofactor biosynthesis; adenosylcobalamin biosynthesis.</text>
</comment>
<dbReference type="Proteomes" id="UP001529491">
    <property type="component" value="Chromosome"/>
</dbReference>
<evidence type="ECO:0000256" key="3">
    <source>
        <dbReference type="ARBA" id="ARBA00004953"/>
    </source>
</evidence>
<dbReference type="InterPro" id="IPR004839">
    <property type="entry name" value="Aminotransferase_I/II_large"/>
</dbReference>
<keyword evidence="5" id="KW-0169">Cobalamin biosynthesis</keyword>
<dbReference type="InterPro" id="IPR015424">
    <property type="entry name" value="PyrdxlP-dep_Trfase"/>
</dbReference>
<dbReference type="EMBL" id="CP136522">
    <property type="protein sequence ID" value="WOT06787.1"/>
    <property type="molecule type" value="Genomic_DNA"/>
</dbReference>
<evidence type="ECO:0000313" key="12">
    <source>
        <dbReference type="Proteomes" id="UP001529491"/>
    </source>
</evidence>
<dbReference type="SUPFAM" id="SSF53383">
    <property type="entry name" value="PLP-dependent transferases"/>
    <property type="match status" value="1"/>
</dbReference>
<gene>
    <name evidence="11" type="primary">cobD</name>
    <name evidence="11" type="ORF">RGE70_08565</name>
</gene>
<dbReference type="InterPro" id="IPR004838">
    <property type="entry name" value="NHTrfase_class1_PyrdxlP-BS"/>
</dbReference>
<evidence type="ECO:0000256" key="2">
    <source>
        <dbReference type="ARBA" id="ARBA00003444"/>
    </source>
</evidence>
<dbReference type="InterPro" id="IPR015421">
    <property type="entry name" value="PyrdxlP-dep_Trfase_major"/>
</dbReference>
<dbReference type="RefSeq" id="WP_310471058.1">
    <property type="nucleotide sequence ID" value="NZ_CP136522.1"/>
</dbReference>
<accession>A0ABZ0K2K0</accession>
<evidence type="ECO:0000256" key="8">
    <source>
        <dbReference type="ARBA" id="ARBA00029996"/>
    </source>
</evidence>
<dbReference type="NCBIfam" id="TIGR01140">
    <property type="entry name" value="L_thr_O3P_dcar"/>
    <property type="match status" value="1"/>
</dbReference>
<evidence type="ECO:0000256" key="7">
    <source>
        <dbReference type="ARBA" id="ARBA00023239"/>
    </source>
</evidence>
<proteinExistence type="predicted"/>
<dbReference type="PANTHER" id="PTHR42885:SF1">
    <property type="entry name" value="THREONINE-PHOSPHATE DECARBOXYLASE"/>
    <property type="match status" value="1"/>
</dbReference>
<dbReference type="InterPro" id="IPR015422">
    <property type="entry name" value="PyrdxlP-dep_Trfase_small"/>
</dbReference>
<evidence type="ECO:0000256" key="9">
    <source>
        <dbReference type="ARBA" id="ARBA00048531"/>
    </source>
</evidence>
<dbReference type="PROSITE" id="PS00105">
    <property type="entry name" value="AA_TRANSFER_CLASS_1"/>
    <property type="match status" value="1"/>
</dbReference>
<dbReference type="Gene3D" id="3.40.640.10">
    <property type="entry name" value="Type I PLP-dependent aspartate aminotransferase-like (Major domain)"/>
    <property type="match status" value="1"/>
</dbReference>
<comment type="function">
    <text evidence="2">Decarboxylates L-threonine-O-3-phosphate to yield (R)-1-amino-2-propanol O-2-phosphate, the precursor for the linkage between the nucleotide loop and the corrin ring in cobalamin.</text>
</comment>
<keyword evidence="6" id="KW-0663">Pyridoxal phosphate</keyword>
<sequence length="347" mass="38826">MTLLHHGGRLKEVAKQYHIAETLWVDLSTGVSPWHYPIPEIPAQYWNRLPEEADDLLDAAAKYYGGKNPLPVAGSQSAIQTLPKVLAFERGGAGKVLLPLVGYKEHERAWRMAGWQVDIYGDDLETTNANGHPTPTTAQIASCDVLLVINPNNPSAHLIPPHVLTSWLADLTANGSYLVIDEAFMDITPQHSMMPALATSEQLIILRSVGKFFGLAGIRAGFVFCPRYIRDKLETQLGPWCVNGPARFICTHAFKDIAWHALQTHRLEKSSQRLANLLSILPGMITGTGLFQTVYLTVAKKWHIDYCQHGILTRLTDEQDALRFGIPETEEQWMRLEQVTLLLVKHR</sequence>
<keyword evidence="7 11" id="KW-0456">Lyase</keyword>
<evidence type="ECO:0000256" key="1">
    <source>
        <dbReference type="ARBA" id="ARBA00001933"/>
    </source>
</evidence>
<comment type="catalytic activity">
    <reaction evidence="9">
        <text>O-phospho-L-threonine + H(+) = (R)-1-aminopropan-2-yl phosphate + CO2</text>
        <dbReference type="Rhea" id="RHEA:11492"/>
        <dbReference type="ChEBI" id="CHEBI:15378"/>
        <dbReference type="ChEBI" id="CHEBI:16526"/>
        <dbReference type="ChEBI" id="CHEBI:58563"/>
        <dbReference type="ChEBI" id="CHEBI:58675"/>
        <dbReference type="EC" id="4.1.1.81"/>
    </reaction>
</comment>
<dbReference type="Gene3D" id="3.90.1150.10">
    <property type="entry name" value="Aspartate Aminotransferase, domain 1"/>
    <property type="match status" value="1"/>
</dbReference>
<evidence type="ECO:0000256" key="4">
    <source>
        <dbReference type="ARBA" id="ARBA00012285"/>
    </source>
</evidence>
<comment type="cofactor">
    <cofactor evidence="1">
        <name>pyridoxal 5'-phosphate</name>
        <dbReference type="ChEBI" id="CHEBI:597326"/>
    </cofactor>
</comment>
<reference evidence="11 12" key="1">
    <citation type="submission" date="2023-10" db="EMBL/GenBank/DDBJ databases">
        <title>Complete genome sequence of Shewanella sp. DAU334.</title>
        <authorList>
            <person name="Lee Y.-S."/>
            <person name="Jeong H.-R."/>
            <person name="Hwang E.-J."/>
            <person name="Choi Y.-L."/>
            <person name="Kim G.-D."/>
        </authorList>
    </citation>
    <scope>NUCLEOTIDE SEQUENCE [LARGE SCALE GENOMIC DNA]</scope>
    <source>
        <strain evidence="11 12">DAU334</strain>
    </source>
</reference>
<name>A0ABZ0K2K0_9GAMM</name>
<feature type="domain" description="Aminotransferase class I/classII large" evidence="10">
    <location>
        <begin position="53"/>
        <end position="279"/>
    </location>
</feature>
<evidence type="ECO:0000259" key="10">
    <source>
        <dbReference type="Pfam" id="PF00155"/>
    </source>
</evidence>
<evidence type="ECO:0000256" key="6">
    <source>
        <dbReference type="ARBA" id="ARBA00022898"/>
    </source>
</evidence>